<sequence length="315" mass="34560">MTSPRMSSVNSTDSSEGSARKRVCKACDRCRLKKSKCDGANPCSRCKTDNAICNFGERRKTHDKVHPKGYVEMLEQQQYQLVEAVREMYRRLQSGEGWPGAPLQAAHGGSPLTHDILERLDLLHSNGDNPLQHEGFEENVDRLRERAARSIGTYQSRRYSISSESEPSLAFSDSIREGAPSESGMNFQEPFNLNAAPPTPPTDNSFTQPPRMVIPQPIKAPLQWQQCPPNMPQGGFSSVQVAQAQLAAASNGGNTPLDAGMDAAAFAQFGRVEMGYDPATFTPFTLTGNPMATTAAPDPLELDFNTFFNMTVPRC</sequence>
<feature type="region of interest" description="Disordered" evidence="2">
    <location>
        <begin position="1"/>
        <end position="22"/>
    </location>
</feature>
<reference evidence="4" key="1">
    <citation type="journal article" date="2020" name="Stud. Mycol.">
        <title>101 Dothideomycetes genomes: a test case for predicting lifestyles and emergence of pathogens.</title>
        <authorList>
            <person name="Haridas S."/>
            <person name="Albert R."/>
            <person name="Binder M."/>
            <person name="Bloem J."/>
            <person name="Labutti K."/>
            <person name="Salamov A."/>
            <person name="Andreopoulos B."/>
            <person name="Baker S."/>
            <person name="Barry K."/>
            <person name="Bills G."/>
            <person name="Bluhm B."/>
            <person name="Cannon C."/>
            <person name="Castanera R."/>
            <person name="Culley D."/>
            <person name="Daum C."/>
            <person name="Ezra D."/>
            <person name="Gonzalez J."/>
            <person name="Henrissat B."/>
            <person name="Kuo A."/>
            <person name="Liang C."/>
            <person name="Lipzen A."/>
            <person name="Lutzoni F."/>
            <person name="Magnuson J."/>
            <person name="Mondo S."/>
            <person name="Nolan M."/>
            <person name="Ohm R."/>
            <person name="Pangilinan J."/>
            <person name="Park H.-J."/>
            <person name="Ramirez L."/>
            <person name="Alfaro M."/>
            <person name="Sun H."/>
            <person name="Tritt A."/>
            <person name="Yoshinaga Y."/>
            <person name="Zwiers L.-H."/>
            <person name="Turgeon B."/>
            <person name="Goodwin S."/>
            <person name="Spatafora J."/>
            <person name="Crous P."/>
            <person name="Grigoriev I."/>
        </authorList>
    </citation>
    <scope>NUCLEOTIDE SEQUENCE</scope>
    <source>
        <strain evidence="4">CBS 262.69</strain>
    </source>
</reference>
<dbReference type="Gene3D" id="4.10.240.10">
    <property type="entry name" value="Zn(2)-C6 fungal-type DNA-binding domain"/>
    <property type="match status" value="1"/>
</dbReference>
<dbReference type="InterPro" id="IPR001138">
    <property type="entry name" value="Zn2Cys6_DnaBD"/>
</dbReference>
<dbReference type="Proteomes" id="UP000799640">
    <property type="component" value="Unassembled WGS sequence"/>
</dbReference>
<evidence type="ECO:0000259" key="3">
    <source>
        <dbReference type="PROSITE" id="PS50048"/>
    </source>
</evidence>
<evidence type="ECO:0000256" key="2">
    <source>
        <dbReference type="SAM" id="MobiDB-lite"/>
    </source>
</evidence>
<keyword evidence="1" id="KW-0539">Nucleus</keyword>
<dbReference type="GO" id="GO:0000981">
    <property type="term" value="F:DNA-binding transcription factor activity, RNA polymerase II-specific"/>
    <property type="evidence" value="ECO:0007669"/>
    <property type="project" value="InterPro"/>
</dbReference>
<dbReference type="InterPro" id="IPR052783">
    <property type="entry name" value="Metabolic/Drug-Res_Regulator"/>
</dbReference>
<name>A0A6G1HVX2_9PEZI</name>
<feature type="domain" description="Zn(2)-C6 fungal-type" evidence="3">
    <location>
        <begin position="26"/>
        <end position="55"/>
    </location>
</feature>
<evidence type="ECO:0000256" key="1">
    <source>
        <dbReference type="ARBA" id="ARBA00023242"/>
    </source>
</evidence>
<dbReference type="EMBL" id="ML996696">
    <property type="protein sequence ID" value="KAF2400084.1"/>
    <property type="molecule type" value="Genomic_DNA"/>
</dbReference>
<gene>
    <name evidence="4" type="ORF">EJ06DRAFT_46166</name>
</gene>
<dbReference type="InterPro" id="IPR036864">
    <property type="entry name" value="Zn2-C6_fun-type_DNA-bd_sf"/>
</dbReference>
<evidence type="ECO:0000313" key="4">
    <source>
        <dbReference type="EMBL" id="KAF2400084.1"/>
    </source>
</evidence>
<dbReference type="PROSITE" id="PS50048">
    <property type="entry name" value="ZN2_CY6_FUNGAL_2"/>
    <property type="match status" value="1"/>
</dbReference>
<dbReference type="SUPFAM" id="SSF57701">
    <property type="entry name" value="Zn2/Cys6 DNA-binding domain"/>
    <property type="match status" value="1"/>
</dbReference>
<organism evidence="4 5">
    <name type="scientific">Trichodelitschia bisporula</name>
    <dbReference type="NCBI Taxonomy" id="703511"/>
    <lineage>
        <taxon>Eukaryota</taxon>
        <taxon>Fungi</taxon>
        <taxon>Dikarya</taxon>
        <taxon>Ascomycota</taxon>
        <taxon>Pezizomycotina</taxon>
        <taxon>Dothideomycetes</taxon>
        <taxon>Dothideomycetes incertae sedis</taxon>
        <taxon>Phaeotrichales</taxon>
        <taxon>Phaeotrichaceae</taxon>
        <taxon>Trichodelitschia</taxon>
    </lineage>
</organism>
<dbReference type="GO" id="GO:0008270">
    <property type="term" value="F:zinc ion binding"/>
    <property type="evidence" value="ECO:0007669"/>
    <property type="project" value="InterPro"/>
</dbReference>
<evidence type="ECO:0000313" key="5">
    <source>
        <dbReference type="Proteomes" id="UP000799640"/>
    </source>
</evidence>
<dbReference type="PANTHER" id="PTHR47655:SF3">
    <property type="entry name" value="ZN(II)2CYS6 TRANSCRIPTION FACTOR (EUROFUNG)"/>
    <property type="match status" value="1"/>
</dbReference>
<dbReference type="PROSITE" id="PS00463">
    <property type="entry name" value="ZN2_CY6_FUNGAL_1"/>
    <property type="match status" value="1"/>
</dbReference>
<protein>
    <recommendedName>
        <fullName evidence="3">Zn(2)-C6 fungal-type domain-containing protein</fullName>
    </recommendedName>
</protein>
<proteinExistence type="predicted"/>
<keyword evidence="5" id="KW-1185">Reference proteome</keyword>
<dbReference type="SMART" id="SM00066">
    <property type="entry name" value="GAL4"/>
    <property type="match status" value="1"/>
</dbReference>
<dbReference type="AlphaFoldDB" id="A0A6G1HVX2"/>
<accession>A0A6G1HVX2</accession>
<feature type="compositionally biased region" description="Polar residues" evidence="2">
    <location>
        <begin position="1"/>
        <end position="17"/>
    </location>
</feature>
<dbReference type="Pfam" id="PF00172">
    <property type="entry name" value="Zn_clus"/>
    <property type="match status" value="1"/>
</dbReference>
<dbReference type="PANTHER" id="PTHR47655">
    <property type="entry name" value="QUINIC ACID UTILIZATION ACTIVATOR"/>
    <property type="match status" value="1"/>
</dbReference>
<dbReference type="CDD" id="cd00067">
    <property type="entry name" value="GAL4"/>
    <property type="match status" value="1"/>
</dbReference>
<dbReference type="OrthoDB" id="4151048at2759"/>